<protein>
    <submittedName>
        <fullName evidence="2">Sister chromatid cohesion protein SCC2 isoform X2</fullName>
    </submittedName>
</protein>
<dbReference type="AlphaFoldDB" id="A0A6L2KJG1"/>
<dbReference type="EMBL" id="BKCJ010002489">
    <property type="protein sequence ID" value="GEU48910.1"/>
    <property type="molecule type" value="Genomic_DNA"/>
</dbReference>
<comment type="caution">
    <text evidence="2">The sequence shown here is derived from an EMBL/GenBank/DDBJ whole genome shotgun (WGS) entry which is preliminary data.</text>
</comment>
<gene>
    <name evidence="2" type="ORF">Tci_020888</name>
</gene>
<accession>A0A6L2KJG1</accession>
<sequence>MLVFKLFLVLAMKNPTFRTLCARHFMSSDLKNLQIYITKFLQKPLIFLPRSAKVVGISLVMLASVRKRCELMCKCLLEKILRVEEMNTNEPDEGARDLKHTYA</sequence>
<feature type="signal peptide" evidence="1">
    <location>
        <begin position="1"/>
        <end position="18"/>
    </location>
</feature>
<feature type="chain" id="PRO_5026704752" evidence="1">
    <location>
        <begin position="19"/>
        <end position="103"/>
    </location>
</feature>
<keyword evidence="1" id="KW-0732">Signal</keyword>
<reference evidence="2" key="1">
    <citation type="journal article" date="2019" name="Sci. Rep.">
        <title>Draft genome of Tanacetum cinerariifolium, the natural source of mosquito coil.</title>
        <authorList>
            <person name="Yamashiro T."/>
            <person name="Shiraishi A."/>
            <person name="Satake H."/>
            <person name="Nakayama K."/>
        </authorList>
    </citation>
    <scope>NUCLEOTIDE SEQUENCE</scope>
</reference>
<evidence type="ECO:0000256" key="1">
    <source>
        <dbReference type="SAM" id="SignalP"/>
    </source>
</evidence>
<evidence type="ECO:0000313" key="2">
    <source>
        <dbReference type="EMBL" id="GEU48910.1"/>
    </source>
</evidence>
<organism evidence="2">
    <name type="scientific">Tanacetum cinerariifolium</name>
    <name type="common">Dalmatian daisy</name>
    <name type="synonym">Chrysanthemum cinerariifolium</name>
    <dbReference type="NCBI Taxonomy" id="118510"/>
    <lineage>
        <taxon>Eukaryota</taxon>
        <taxon>Viridiplantae</taxon>
        <taxon>Streptophyta</taxon>
        <taxon>Embryophyta</taxon>
        <taxon>Tracheophyta</taxon>
        <taxon>Spermatophyta</taxon>
        <taxon>Magnoliopsida</taxon>
        <taxon>eudicotyledons</taxon>
        <taxon>Gunneridae</taxon>
        <taxon>Pentapetalae</taxon>
        <taxon>asterids</taxon>
        <taxon>campanulids</taxon>
        <taxon>Asterales</taxon>
        <taxon>Asteraceae</taxon>
        <taxon>Asteroideae</taxon>
        <taxon>Anthemideae</taxon>
        <taxon>Anthemidinae</taxon>
        <taxon>Tanacetum</taxon>
    </lineage>
</organism>
<proteinExistence type="predicted"/>
<name>A0A6L2KJG1_TANCI</name>